<proteinExistence type="predicted"/>
<evidence type="ECO:0000313" key="1">
    <source>
        <dbReference type="EMBL" id="JAH89068.1"/>
    </source>
</evidence>
<organism evidence="1">
    <name type="scientific">Anguilla anguilla</name>
    <name type="common">European freshwater eel</name>
    <name type="synonym">Muraena anguilla</name>
    <dbReference type="NCBI Taxonomy" id="7936"/>
    <lineage>
        <taxon>Eukaryota</taxon>
        <taxon>Metazoa</taxon>
        <taxon>Chordata</taxon>
        <taxon>Craniata</taxon>
        <taxon>Vertebrata</taxon>
        <taxon>Euteleostomi</taxon>
        <taxon>Actinopterygii</taxon>
        <taxon>Neopterygii</taxon>
        <taxon>Teleostei</taxon>
        <taxon>Anguilliformes</taxon>
        <taxon>Anguillidae</taxon>
        <taxon>Anguilla</taxon>
    </lineage>
</organism>
<dbReference type="EMBL" id="GBXM01019509">
    <property type="protein sequence ID" value="JAH89068.1"/>
    <property type="molecule type" value="Transcribed_RNA"/>
</dbReference>
<name>A0A0E9WHV7_ANGAN</name>
<sequence length="75" mass="8675">MRLRTFRSNATYSVIGYMSRFTPLAVEWKSMNHFTSTSRCPIRVKINENIYIVLVQKAGEQGNYNCRILSSLPSQ</sequence>
<reference evidence="1" key="1">
    <citation type="submission" date="2014-11" db="EMBL/GenBank/DDBJ databases">
        <authorList>
            <person name="Amaro Gonzalez C."/>
        </authorList>
    </citation>
    <scope>NUCLEOTIDE SEQUENCE</scope>
</reference>
<reference evidence="1" key="2">
    <citation type="journal article" date="2015" name="Fish Shellfish Immunol.">
        <title>Early steps in the European eel (Anguilla anguilla)-Vibrio vulnificus interaction in the gills: Role of the RtxA13 toxin.</title>
        <authorList>
            <person name="Callol A."/>
            <person name="Pajuelo D."/>
            <person name="Ebbesson L."/>
            <person name="Teles M."/>
            <person name="MacKenzie S."/>
            <person name="Amaro C."/>
        </authorList>
    </citation>
    <scope>NUCLEOTIDE SEQUENCE</scope>
</reference>
<dbReference type="AlphaFoldDB" id="A0A0E9WHV7"/>
<accession>A0A0E9WHV7</accession>
<protein>
    <submittedName>
        <fullName evidence="1">Uncharacterized protein</fullName>
    </submittedName>
</protein>